<evidence type="ECO:0000313" key="10">
    <source>
        <dbReference type="EMBL" id="RBP61808.1"/>
    </source>
</evidence>
<evidence type="ECO:0000256" key="3">
    <source>
        <dbReference type="ARBA" id="ARBA00022679"/>
    </source>
</evidence>
<keyword evidence="6 7" id="KW-0472">Membrane</keyword>
<keyword evidence="7" id="KW-0573">Peptidoglycan synthesis</keyword>
<dbReference type="PROSITE" id="PS01348">
    <property type="entry name" value="MRAY_2"/>
    <property type="match status" value="1"/>
</dbReference>
<dbReference type="HAMAP" id="MF_00038">
    <property type="entry name" value="MraY"/>
    <property type="match status" value="1"/>
</dbReference>
<dbReference type="Proteomes" id="UP000253490">
    <property type="component" value="Unassembled WGS sequence"/>
</dbReference>
<comment type="catalytic activity">
    <reaction evidence="7">
        <text>UDP-N-acetyl-alpha-D-muramoyl-L-alanyl-gamma-D-glutamyl-meso-2,6-diaminopimeloyl-D-alanyl-D-alanine + di-trans,octa-cis-undecaprenyl phosphate = di-trans,octa-cis-undecaprenyl diphospho-N-acetyl-alpha-D-muramoyl-L-alanyl-D-glutamyl-meso-2,6-diaminopimeloyl-D-alanyl-D-alanine + UMP</text>
        <dbReference type="Rhea" id="RHEA:28386"/>
        <dbReference type="ChEBI" id="CHEBI:57865"/>
        <dbReference type="ChEBI" id="CHEBI:60392"/>
        <dbReference type="ChEBI" id="CHEBI:61386"/>
        <dbReference type="ChEBI" id="CHEBI:61387"/>
        <dbReference type="EC" id="2.7.8.13"/>
    </reaction>
</comment>
<dbReference type="InterPro" id="IPR003524">
    <property type="entry name" value="PNAcMuramoyl-5peptid_Trfase"/>
</dbReference>
<keyword evidence="7" id="KW-0961">Cell wall biogenesis/degradation</keyword>
<dbReference type="NCBIfam" id="TIGR00445">
    <property type="entry name" value="mraY"/>
    <property type="match status" value="1"/>
</dbReference>
<feature type="transmembrane region" description="Helical" evidence="7">
    <location>
        <begin position="47"/>
        <end position="69"/>
    </location>
</feature>
<dbReference type="EMBL" id="QNRX01000013">
    <property type="protein sequence ID" value="RBP61808.1"/>
    <property type="molecule type" value="Genomic_DNA"/>
</dbReference>
<evidence type="ECO:0000256" key="8">
    <source>
        <dbReference type="NCBIfam" id="TIGR00445"/>
    </source>
</evidence>
<keyword evidence="11" id="KW-1185">Reference proteome</keyword>
<dbReference type="AlphaFoldDB" id="A0A366I2J9"/>
<keyword evidence="4 7" id="KW-0812">Transmembrane</keyword>
<organism evidence="10 11">
    <name type="scientific">Alkalibaculum bacchi</name>
    <dbReference type="NCBI Taxonomy" id="645887"/>
    <lineage>
        <taxon>Bacteria</taxon>
        <taxon>Bacillati</taxon>
        <taxon>Bacillota</taxon>
        <taxon>Clostridia</taxon>
        <taxon>Eubacteriales</taxon>
        <taxon>Eubacteriaceae</taxon>
        <taxon>Alkalibaculum</taxon>
    </lineage>
</organism>
<dbReference type="RefSeq" id="WP_113921085.1">
    <property type="nucleotide sequence ID" value="NZ_CALNCS010000241.1"/>
</dbReference>
<comment type="similarity">
    <text evidence="2 7">Belongs to the glycosyltransferase 4 family. MraY subfamily.</text>
</comment>
<keyword evidence="7" id="KW-0131">Cell cycle</keyword>
<dbReference type="UniPathway" id="UPA00219"/>
<dbReference type="Pfam" id="PF00953">
    <property type="entry name" value="Glycos_transf_4"/>
    <property type="match status" value="1"/>
</dbReference>
<feature type="transmembrane region" description="Helical" evidence="7">
    <location>
        <begin position="6"/>
        <end position="26"/>
    </location>
</feature>
<dbReference type="GO" id="GO:0051301">
    <property type="term" value="P:cell division"/>
    <property type="evidence" value="ECO:0007669"/>
    <property type="project" value="UniProtKB-KW"/>
</dbReference>
<keyword evidence="3 7" id="KW-0808">Transferase</keyword>
<keyword evidence="7" id="KW-1003">Cell membrane</keyword>
<feature type="binding site" evidence="9">
    <location>
        <position position="226"/>
    </location>
    <ligand>
        <name>Mg(2+)</name>
        <dbReference type="ChEBI" id="CHEBI:18420"/>
    </ligand>
</feature>
<dbReference type="PANTHER" id="PTHR22926">
    <property type="entry name" value="PHOSPHO-N-ACETYLMURAMOYL-PENTAPEPTIDE-TRANSFERASE"/>
    <property type="match status" value="1"/>
</dbReference>
<dbReference type="GO" id="GO:0009252">
    <property type="term" value="P:peptidoglycan biosynthetic process"/>
    <property type="evidence" value="ECO:0007669"/>
    <property type="project" value="UniProtKB-UniRule"/>
</dbReference>
<keyword evidence="7" id="KW-0133">Cell shape</keyword>
<dbReference type="CDD" id="cd06852">
    <property type="entry name" value="GT_MraY"/>
    <property type="match status" value="1"/>
</dbReference>
<dbReference type="GO" id="GO:0005886">
    <property type="term" value="C:plasma membrane"/>
    <property type="evidence" value="ECO:0007669"/>
    <property type="project" value="UniProtKB-SubCell"/>
</dbReference>
<evidence type="ECO:0000256" key="2">
    <source>
        <dbReference type="ARBA" id="ARBA00005583"/>
    </source>
</evidence>
<feature type="transmembrane region" description="Helical" evidence="7">
    <location>
        <begin position="111"/>
        <end position="128"/>
    </location>
</feature>
<comment type="pathway">
    <text evidence="7">Cell wall biogenesis; peptidoglycan biosynthesis.</text>
</comment>
<dbReference type="InterPro" id="IPR018480">
    <property type="entry name" value="PNAcMuramoyl-5peptid_Trfase_CS"/>
</dbReference>
<evidence type="ECO:0000256" key="9">
    <source>
        <dbReference type="PIRSR" id="PIRSR600715-1"/>
    </source>
</evidence>
<accession>A0A366I2J9</accession>
<comment type="caution">
    <text evidence="10">The sequence shown here is derived from an EMBL/GenBank/DDBJ whole genome shotgun (WGS) entry which is preliminary data.</text>
</comment>
<comment type="cofactor">
    <cofactor evidence="7 9">
        <name>Mg(2+)</name>
        <dbReference type="ChEBI" id="CHEBI:18420"/>
    </cofactor>
</comment>
<keyword evidence="7" id="KW-0132">Cell division</keyword>
<dbReference type="GO" id="GO:0071555">
    <property type="term" value="P:cell wall organization"/>
    <property type="evidence" value="ECO:0007669"/>
    <property type="project" value="UniProtKB-KW"/>
</dbReference>
<feature type="transmembrane region" description="Helical" evidence="7">
    <location>
        <begin position="222"/>
        <end position="241"/>
    </location>
</feature>
<evidence type="ECO:0000256" key="6">
    <source>
        <dbReference type="ARBA" id="ARBA00023136"/>
    </source>
</evidence>
<dbReference type="EC" id="2.7.8.13" evidence="7 8"/>
<dbReference type="GO" id="GO:0008963">
    <property type="term" value="F:phospho-N-acetylmuramoyl-pentapeptide-transferase activity"/>
    <property type="evidence" value="ECO:0007669"/>
    <property type="project" value="UniProtKB-UniRule"/>
</dbReference>
<reference evidence="10 11" key="1">
    <citation type="submission" date="2018-06" db="EMBL/GenBank/DDBJ databases">
        <title>Genomic Encyclopedia of Type Strains, Phase IV (KMG-IV): sequencing the most valuable type-strain genomes for metagenomic binning, comparative biology and taxonomic classification.</title>
        <authorList>
            <person name="Goeker M."/>
        </authorList>
    </citation>
    <scope>NUCLEOTIDE SEQUENCE [LARGE SCALE GENOMIC DNA]</scope>
    <source>
        <strain evidence="10 11">DSM 22112</strain>
    </source>
</reference>
<feature type="binding site" evidence="9">
    <location>
        <position position="166"/>
    </location>
    <ligand>
        <name>Mg(2+)</name>
        <dbReference type="ChEBI" id="CHEBI:18420"/>
    </ligand>
</feature>
<dbReference type="InterPro" id="IPR000715">
    <property type="entry name" value="Glycosyl_transferase_4"/>
</dbReference>
<dbReference type="GO" id="GO:0046872">
    <property type="term" value="F:metal ion binding"/>
    <property type="evidence" value="ECO:0007669"/>
    <property type="project" value="UniProtKB-KW"/>
</dbReference>
<evidence type="ECO:0000313" key="11">
    <source>
        <dbReference type="Proteomes" id="UP000253490"/>
    </source>
</evidence>
<evidence type="ECO:0000256" key="7">
    <source>
        <dbReference type="HAMAP-Rule" id="MF_00038"/>
    </source>
</evidence>
<feature type="transmembrane region" description="Helical" evidence="7">
    <location>
        <begin position="75"/>
        <end position="99"/>
    </location>
</feature>
<keyword evidence="5 7" id="KW-1133">Transmembrane helix</keyword>
<feature type="transmembrane region" description="Helical" evidence="7">
    <location>
        <begin position="174"/>
        <end position="192"/>
    </location>
</feature>
<comment type="function">
    <text evidence="7">Catalyzes the initial step of the lipid cycle reactions in the biosynthesis of the cell wall peptidoglycan: transfers peptidoglycan precursor phospho-MurNAc-pentapeptide from UDP-MurNAc-pentapeptide onto the lipid carrier undecaprenyl phosphate, yielding undecaprenyl-pyrophosphoryl-MurNAc-pentapeptide, known as lipid I.</text>
</comment>
<dbReference type="GO" id="GO:0051992">
    <property type="term" value="F:UDP-N-acetylmuramoyl-L-alanyl-D-glutamyl-meso-2,6-diaminopimelyl-D-alanyl-D-alanine:undecaprenyl-phosphate transferase activity"/>
    <property type="evidence" value="ECO:0007669"/>
    <property type="project" value="RHEA"/>
</dbReference>
<dbReference type="PROSITE" id="PS01347">
    <property type="entry name" value="MRAY_1"/>
    <property type="match status" value="1"/>
</dbReference>
<keyword evidence="7 9" id="KW-0479">Metal-binding</keyword>
<feature type="transmembrane region" description="Helical" evidence="7">
    <location>
        <begin position="298"/>
        <end position="319"/>
    </location>
</feature>
<proteinExistence type="inferred from homology"/>
<feature type="transmembrane region" description="Helical" evidence="7">
    <location>
        <begin position="247"/>
        <end position="270"/>
    </location>
</feature>
<dbReference type="OrthoDB" id="9805475at2"/>
<protein>
    <recommendedName>
        <fullName evidence="7 8">Phospho-N-acetylmuramoyl-pentapeptide-transferase</fullName>
        <ecNumber evidence="7 8">2.7.8.13</ecNumber>
    </recommendedName>
    <alternativeName>
        <fullName evidence="7">UDP-MurNAc-pentapeptide phosphotransferase</fullName>
    </alternativeName>
</protein>
<feature type="transmembrane region" description="Helical" evidence="7">
    <location>
        <begin position="148"/>
        <end position="167"/>
    </location>
</feature>
<keyword evidence="7 9" id="KW-0460">Magnesium</keyword>
<evidence type="ECO:0000256" key="1">
    <source>
        <dbReference type="ARBA" id="ARBA00004141"/>
    </source>
</evidence>
<dbReference type="PANTHER" id="PTHR22926:SF5">
    <property type="entry name" value="PHOSPHO-N-ACETYLMURAMOYL-PENTAPEPTIDE-TRANSFERASE HOMOLOG"/>
    <property type="match status" value="1"/>
</dbReference>
<sequence length="321" mass="35566">MYLVLLATIISFVIMLIIGPYFIPFLKKLKFGQTIREEGPQSHMVKSGTPTMGGLMIILSITATCLLFLANRWEVTVALLGTLAFGFIGFIDDFIKIILKRNLGLKAYQKVVLQVTFAMILAVYAAYHPNIGTHMAVPFIDSLLDFKWLYIPFTVIFIVGFVNAVNLTDGLDGLASGASMFAAVFFVLSCLYNGYYQLALFAGSVVGACLGFLKFNIYPARVFMGDTGSMALGGALVSLAVLTRMELYFFVVGGLFLIEAISVIIQVFYFKMTGGKRFFRMAPIHHHFELKGWHEKKVVIVFWFVSVCLAVLGYAGLIINI</sequence>
<dbReference type="Pfam" id="PF10555">
    <property type="entry name" value="MraY_sig1"/>
    <property type="match status" value="1"/>
</dbReference>
<gene>
    <name evidence="7" type="primary">mraY</name>
    <name evidence="10" type="ORF">DES36_11320</name>
</gene>
<comment type="subcellular location">
    <subcellularLocation>
        <location evidence="7">Cell membrane</location>
        <topology evidence="7">Multi-pass membrane protein</topology>
    </subcellularLocation>
    <subcellularLocation>
        <location evidence="1">Membrane</location>
        <topology evidence="1">Multi-pass membrane protein</topology>
    </subcellularLocation>
</comment>
<name>A0A366I2J9_9FIRM</name>
<dbReference type="GO" id="GO:0008360">
    <property type="term" value="P:regulation of cell shape"/>
    <property type="evidence" value="ECO:0007669"/>
    <property type="project" value="UniProtKB-KW"/>
</dbReference>
<evidence type="ECO:0000256" key="4">
    <source>
        <dbReference type="ARBA" id="ARBA00022692"/>
    </source>
</evidence>
<evidence type="ECO:0000256" key="5">
    <source>
        <dbReference type="ARBA" id="ARBA00022989"/>
    </source>
</evidence>